<dbReference type="AlphaFoldDB" id="A0A177UNI3"/>
<feature type="region of interest" description="Disordered" evidence="1">
    <location>
        <begin position="556"/>
        <end position="584"/>
    </location>
</feature>
<feature type="compositionally biased region" description="Basic residues" evidence="1">
    <location>
        <begin position="560"/>
        <end position="572"/>
    </location>
</feature>
<feature type="compositionally biased region" description="Basic residues" evidence="1">
    <location>
        <begin position="40"/>
        <end position="50"/>
    </location>
</feature>
<reference evidence="3" key="2">
    <citation type="journal article" date="2019" name="IMA Fungus">
        <title>Genome sequencing and comparison of five Tilletia species to identify candidate genes for the detection of regulated species infecting wheat.</title>
        <authorList>
            <person name="Nguyen H.D.T."/>
            <person name="Sultana T."/>
            <person name="Kesanakurti P."/>
            <person name="Hambleton S."/>
        </authorList>
    </citation>
    <scope>NUCLEOTIDE SEQUENCE</scope>
    <source>
        <strain evidence="3">DAOMC 238032</strain>
    </source>
</reference>
<evidence type="ECO:0000313" key="3">
    <source>
        <dbReference type="EMBL" id="KAE8255867.1"/>
    </source>
</evidence>
<dbReference type="Proteomes" id="UP000077671">
    <property type="component" value="Unassembled WGS sequence"/>
</dbReference>
<gene>
    <name evidence="3" type="ORF">A4X03_0g5500</name>
</gene>
<reference evidence="3" key="1">
    <citation type="submission" date="2016-04" db="EMBL/GenBank/DDBJ databases">
        <authorList>
            <person name="Nguyen H.D."/>
            <person name="Kesanakurti P."/>
            <person name="Cullis J."/>
            <person name="Levesque C.A."/>
            <person name="Hambleton S."/>
        </authorList>
    </citation>
    <scope>NUCLEOTIDE SEQUENCE</scope>
    <source>
        <strain evidence="3">DAOMC 238032</strain>
    </source>
</reference>
<evidence type="ECO:0008006" key="5">
    <source>
        <dbReference type="Google" id="ProtNLM"/>
    </source>
</evidence>
<proteinExistence type="predicted"/>
<keyword evidence="2" id="KW-1133">Transmembrane helix</keyword>
<dbReference type="EMBL" id="LWDD02000886">
    <property type="protein sequence ID" value="KAE8255867.1"/>
    <property type="molecule type" value="Genomic_DNA"/>
</dbReference>
<keyword evidence="2" id="KW-0472">Membrane</keyword>
<accession>A0A177UNI3</accession>
<organism evidence="3 4">
    <name type="scientific">Tilletia caries</name>
    <name type="common">wheat bunt fungus</name>
    <dbReference type="NCBI Taxonomy" id="13290"/>
    <lineage>
        <taxon>Eukaryota</taxon>
        <taxon>Fungi</taxon>
        <taxon>Dikarya</taxon>
        <taxon>Basidiomycota</taxon>
        <taxon>Ustilaginomycotina</taxon>
        <taxon>Exobasidiomycetes</taxon>
        <taxon>Tilletiales</taxon>
        <taxon>Tilletiaceae</taxon>
        <taxon>Tilletia</taxon>
    </lineage>
</organism>
<sequence>MAIDRKIILPDDSQDPARPAHNAQQDAPAPASETQPLLRGRPHGQSRNRSRSRDVESDSSGAEDGQDDEEAQSRTASSRRGRDSRRDLSADLVPSASSTHYGAISTSTHPLTSPESDPSTLDDTLNDEPPPAYEPRLSQDAGDERDRRRMRRIQRRKRMKVIRNWVGIGLVVLVLGGVVGMSILFVSRRSRHGFDGSLPPKFVVPPNSTRIRWSDPPQEVPLWELPDYMPFPVLPIYESNATVRIPFPKLRPDHHPTAGIRNASGPHPWTGSMDDILFVHCVGSRYVCKIEVIEAVPEKDYEDSIEAVFLTMYTSLQLRDSAKVYVVLETKANLDAQHSFSNSDDYLTMRQQLNQATSIYSNSRPPTPPENGNASIPVRRGIIIASDPSFNVMVDPDEVGVLGIGVQLRIPPHMAIGRVEMVMDTDDAILEWNATALEGDLKSMTVEGKESRITFNSPVTALESIAAFTKSGVIQVNRTRVEAPRIVFAAGDGRIQARQLRSSDEISLSVSHGDLYAELEAPTASLRTRAGALSGSFNISSVMSFDTSTGNIDASVLATRPRHLQRRQRRRQAHDDSQQQQQHYWSIDADGVDEDEVYPVQIRGITEDGTVELTIDQEPNVRLGSLINTTNGNIHAVHKPSFQGLYELFTETGEIARAEGPAPDQAGPARFWSMDLLMTWFRSELCQGRVWIRRPGRVDPPDDEMPDWPDYGSTRFLSRRGQVRVKFE</sequence>
<evidence type="ECO:0000256" key="1">
    <source>
        <dbReference type="SAM" id="MobiDB-lite"/>
    </source>
</evidence>
<keyword evidence="2" id="KW-0812">Transmembrane</keyword>
<comment type="caution">
    <text evidence="3">The sequence shown here is derived from an EMBL/GenBank/DDBJ whole genome shotgun (WGS) entry which is preliminary data.</text>
</comment>
<name>A0A177UNI3_9BASI</name>
<evidence type="ECO:0000256" key="2">
    <source>
        <dbReference type="SAM" id="Phobius"/>
    </source>
</evidence>
<feature type="region of interest" description="Disordered" evidence="1">
    <location>
        <begin position="1"/>
        <end position="148"/>
    </location>
</feature>
<protein>
    <recommendedName>
        <fullName evidence="5">Adhesin domain-containing protein</fullName>
    </recommendedName>
</protein>
<feature type="compositionally biased region" description="Basic and acidic residues" evidence="1">
    <location>
        <begin position="80"/>
        <end position="89"/>
    </location>
</feature>
<feature type="transmembrane region" description="Helical" evidence="2">
    <location>
        <begin position="161"/>
        <end position="186"/>
    </location>
</feature>
<evidence type="ECO:0000313" key="4">
    <source>
        <dbReference type="Proteomes" id="UP000077671"/>
    </source>
</evidence>
<feature type="compositionally biased region" description="Polar residues" evidence="1">
    <location>
        <begin position="95"/>
        <end position="123"/>
    </location>
</feature>